<keyword evidence="2" id="KW-0653">Protein transport</keyword>
<dbReference type="GO" id="GO:0015031">
    <property type="term" value="P:protein transport"/>
    <property type="evidence" value="ECO:0007669"/>
    <property type="project" value="UniProtKB-KW"/>
</dbReference>
<proteinExistence type="predicted"/>
<dbReference type="InterPro" id="IPR032413">
    <property type="entry name" value="Arm_3"/>
</dbReference>
<keyword evidence="4" id="KW-1185">Reference proteome</keyword>
<evidence type="ECO:0000256" key="1">
    <source>
        <dbReference type="ARBA" id="ARBA00022448"/>
    </source>
</evidence>
<accession>A0A8J2NSZ6</accession>
<dbReference type="InterPro" id="IPR000225">
    <property type="entry name" value="Armadillo"/>
</dbReference>
<comment type="caution">
    <text evidence="3">The sequence shown here is derived from an EMBL/GenBank/DDBJ whole genome shotgun (WGS) entry which is preliminary data.</text>
</comment>
<sequence length="304" mass="34409">VWTLANLCENPEYPSTDMQSCLSVFCRRTFHKDMKVVREAVRGILMLSFKEEWLESIYTSNVLTEVVEFLRSEDWKLVKLSLKIVGHFAAGSDQQVQYLIDAVALPSIISLMKSTRKYFMKEASRTAGNIACGTLEQIIALLNAGVTAPAIYVLENGDKDSVIEALHLLTNITTVCKMDQLVYLEKQDVIPAVCKHLNGRNSSGVYNALKCIHNILRIADKYDELDEYLELIEEAHGKELMEQLQTHENKTISSRASYVLDKYFNDIEVTDTETDSERGSGDTICDDGEEMVMQVSTDFVYDFN</sequence>
<feature type="non-terminal residue" evidence="3">
    <location>
        <position position="1"/>
    </location>
</feature>
<dbReference type="SMART" id="SM00185">
    <property type="entry name" value="ARM"/>
    <property type="match status" value="3"/>
</dbReference>
<dbReference type="Pfam" id="PF16186">
    <property type="entry name" value="Arm_3"/>
    <property type="match status" value="1"/>
</dbReference>
<gene>
    <name evidence="3" type="ORF">AFUS01_LOCUS9296</name>
</gene>
<dbReference type="PANTHER" id="PTHR23316">
    <property type="entry name" value="IMPORTIN ALPHA"/>
    <property type="match status" value="1"/>
</dbReference>
<organism evidence="3 4">
    <name type="scientific">Allacma fusca</name>
    <dbReference type="NCBI Taxonomy" id="39272"/>
    <lineage>
        <taxon>Eukaryota</taxon>
        <taxon>Metazoa</taxon>
        <taxon>Ecdysozoa</taxon>
        <taxon>Arthropoda</taxon>
        <taxon>Hexapoda</taxon>
        <taxon>Collembola</taxon>
        <taxon>Symphypleona</taxon>
        <taxon>Sminthuridae</taxon>
        <taxon>Allacma</taxon>
    </lineage>
</organism>
<name>A0A8J2NSZ6_9HEXA</name>
<evidence type="ECO:0000313" key="4">
    <source>
        <dbReference type="Proteomes" id="UP000708208"/>
    </source>
</evidence>
<keyword evidence="1" id="KW-0813">Transport</keyword>
<evidence type="ECO:0000313" key="3">
    <source>
        <dbReference type="EMBL" id="CAG7720003.1"/>
    </source>
</evidence>
<evidence type="ECO:0000256" key="2">
    <source>
        <dbReference type="ARBA" id="ARBA00022927"/>
    </source>
</evidence>
<dbReference type="AlphaFoldDB" id="A0A8J2NSZ6"/>
<protein>
    <submittedName>
        <fullName evidence="3">Uncharacterized protein</fullName>
    </submittedName>
</protein>
<reference evidence="3" key="1">
    <citation type="submission" date="2021-06" db="EMBL/GenBank/DDBJ databases">
        <authorList>
            <person name="Hodson N. C."/>
            <person name="Mongue J. A."/>
            <person name="Jaron S. K."/>
        </authorList>
    </citation>
    <scope>NUCLEOTIDE SEQUENCE</scope>
</reference>
<dbReference type="EMBL" id="CAJVCH010066289">
    <property type="protein sequence ID" value="CAG7720003.1"/>
    <property type="molecule type" value="Genomic_DNA"/>
</dbReference>
<dbReference type="Proteomes" id="UP000708208">
    <property type="component" value="Unassembled WGS sequence"/>
</dbReference>